<reference evidence="1 2" key="2">
    <citation type="submission" date="2018-11" db="EMBL/GenBank/DDBJ databases">
        <authorList>
            <consortium name="Pathogen Informatics"/>
        </authorList>
    </citation>
    <scope>NUCLEOTIDE SEQUENCE [LARGE SCALE GENOMIC DNA]</scope>
</reference>
<reference evidence="3" key="1">
    <citation type="submission" date="2016-06" db="UniProtKB">
        <authorList>
            <consortium name="WormBaseParasite"/>
        </authorList>
    </citation>
    <scope>IDENTIFICATION</scope>
</reference>
<dbReference type="Proteomes" id="UP000050794">
    <property type="component" value="Unassembled WGS sequence"/>
</dbReference>
<keyword evidence="2" id="KW-1185">Reference proteome</keyword>
<sequence length="123" mass="14028">MSAAERLNTEYASGYGKPCEQCFKGSNRRSQPVGHSIEMGVATVWTLFQCSNGRGQPVGYSMQMSTEPCERYFKLQMIAAERLNTLSMHVGTANRVNTILMSKWVRHIYSKLSPRLKEWARYV</sequence>
<organism evidence="2 3">
    <name type="scientific">Toxocara canis</name>
    <name type="common">Canine roundworm</name>
    <dbReference type="NCBI Taxonomy" id="6265"/>
    <lineage>
        <taxon>Eukaryota</taxon>
        <taxon>Metazoa</taxon>
        <taxon>Ecdysozoa</taxon>
        <taxon>Nematoda</taxon>
        <taxon>Chromadorea</taxon>
        <taxon>Rhabditida</taxon>
        <taxon>Spirurina</taxon>
        <taxon>Ascaridomorpha</taxon>
        <taxon>Ascaridoidea</taxon>
        <taxon>Toxocaridae</taxon>
        <taxon>Toxocara</taxon>
    </lineage>
</organism>
<name>A0A183UXA0_TOXCA</name>
<evidence type="ECO:0000313" key="2">
    <source>
        <dbReference type="Proteomes" id="UP000050794"/>
    </source>
</evidence>
<protein>
    <submittedName>
        <fullName evidence="3">Transposase</fullName>
    </submittedName>
</protein>
<dbReference type="AlphaFoldDB" id="A0A183UXA0"/>
<dbReference type="EMBL" id="UYWY01021570">
    <property type="protein sequence ID" value="VDM44441.1"/>
    <property type="molecule type" value="Genomic_DNA"/>
</dbReference>
<accession>A0A183UXA0</accession>
<proteinExistence type="predicted"/>
<evidence type="ECO:0000313" key="1">
    <source>
        <dbReference type="EMBL" id="VDM44441.1"/>
    </source>
</evidence>
<evidence type="ECO:0000313" key="3">
    <source>
        <dbReference type="WBParaSite" id="TCNE_0001312001-mRNA-1"/>
    </source>
</evidence>
<dbReference type="WBParaSite" id="TCNE_0001312001-mRNA-1">
    <property type="protein sequence ID" value="TCNE_0001312001-mRNA-1"/>
    <property type="gene ID" value="TCNE_0001312001"/>
</dbReference>
<gene>
    <name evidence="1" type="ORF">TCNE_LOCUS13120</name>
</gene>